<comment type="caution">
    <text evidence="12">The sequence shown here is derived from an EMBL/GenBank/DDBJ whole genome shotgun (WGS) entry which is preliminary data.</text>
</comment>
<reference evidence="12 13" key="1">
    <citation type="journal article" date="2015" name="Sci. Rep.">
        <title>Genome of the facultative scuticociliatosis pathogen Pseudocohnilembus persalinus provides insight into its virulence through horizontal gene transfer.</title>
        <authorList>
            <person name="Xiong J."/>
            <person name="Wang G."/>
            <person name="Cheng J."/>
            <person name="Tian M."/>
            <person name="Pan X."/>
            <person name="Warren A."/>
            <person name="Jiang C."/>
            <person name="Yuan D."/>
            <person name="Miao W."/>
        </authorList>
    </citation>
    <scope>NUCLEOTIDE SEQUENCE [LARGE SCALE GENOMIC DNA]</scope>
    <source>
        <strain evidence="12">36N120E</strain>
    </source>
</reference>
<dbReference type="PANTHER" id="PTHR12753:SF0">
    <property type="entry name" value="ALPHA N-TERMINAL PROTEIN METHYLTRANSFERASE 1"/>
    <property type="match status" value="1"/>
</dbReference>
<keyword evidence="2" id="KW-0489">Methyltransferase</keyword>
<dbReference type="EMBL" id="LDAU01000211">
    <property type="protein sequence ID" value="KRW99510.1"/>
    <property type="molecule type" value="Genomic_DNA"/>
</dbReference>
<evidence type="ECO:0000313" key="12">
    <source>
        <dbReference type="EMBL" id="KRW99510.1"/>
    </source>
</evidence>
<keyword evidence="3" id="KW-0808">Transferase</keyword>
<evidence type="ECO:0000256" key="6">
    <source>
        <dbReference type="ARBA" id="ARBA00039449"/>
    </source>
</evidence>
<evidence type="ECO:0000256" key="8">
    <source>
        <dbReference type="ARBA" id="ARBA00047306"/>
    </source>
</evidence>
<dbReference type="Gene3D" id="3.40.50.150">
    <property type="entry name" value="Vaccinia Virus protein VP39"/>
    <property type="match status" value="1"/>
</dbReference>
<protein>
    <recommendedName>
        <fullName evidence="6">Alpha N-terminal protein methyltransferase 1</fullName>
        <ecNumber evidence="5">2.1.1.244</ecNumber>
    </recommendedName>
    <alternativeName>
        <fullName evidence="7">X-Pro-Lys N-terminal protein methyltransferase 1</fullName>
    </alternativeName>
</protein>
<dbReference type="PIRSF" id="PIRSF016958">
    <property type="entry name" value="DUF858_MeTrfase_lik"/>
    <property type="match status" value="1"/>
</dbReference>
<dbReference type="GO" id="GO:0071885">
    <property type="term" value="F:N-terminal protein N-methyltransferase activity"/>
    <property type="evidence" value="ECO:0007669"/>
    <property type="project" value="UniProtKB-EC"/>
</dbReference>
<dbReference type="AlphaFoldDB" id="A0A0V0QB93"/>
<dbReference type="InterPro" id="IPR008576">
    <property type="entry name" value="MeTrfase_NTM1"/>
</dbReference>
<dbReference type="Pfam" id="PF05891">
    <property type="entry name" value="Methyltransf_PK"/>
    <property type="match status" value="1"/>
</dbReference>
<accession>A0A0V0QB93</accession>
<feature type="binding site" evidence="11">
    <location>
        <position position="49"/>
    </location>
    <ligand>
        <name>S-adenosyl-L-methionine</name>
        <dbReference type="ChEBI" id="CHEBI:59789"/>
    </ligand>
</feature>
<keyword evidence="13" id="KW-1185">Reference proteome</keyword>
<comment type="catalytic activity">
    <reaction evidence="10">
        <text>N-terminal L-alanyl-L-prolyl-L-lysyl-[protein] + 3 S-adenosyl-L-methionine = N-terminal N,N,N-trimethyl-L-alanyl-L-prolyl-L-lysyl-[protein] + 3 S-adenosyl-L-homocysteine + 3 H(+)</text>
        <dbReference type="Rhea" id="RHEA:54712"/>
        <dbReference type="Rhea" id="RHEA-COMP:13785"/>
        <dbReference type="Rhea" id="RHEA-COMP:13971"/>
        <dbReference type="ChEBI" id="CHEBI:15378"/>
        <dbReference type="ChEBI" id="CHEBI:57856"/>
        <dbReference type="ChEBI" id="CHEBI:59789"/>
        <dbReference type="ChEBI" id="CHEBI:138057"/>
        <dbReference type="ChEBI" id="CHEBI:138315"/>
        <dbReference type="EC" id="2.1.1.244"/>
    </reaction>
</comment>
<keyword evidence="4 11" id="KW-0949">S-adenosyl-L-methionine</keyword>
<dbReference type="SUPFAM" id="SSF53335">
    <property type="entry name" value="S-adenosyl-L-methionine-dependent methyltransferases"/>
    <property type="match status" value="1"/>
</dbReference>
<organism evidence="12 13">
    <name type="scientific">Pseudocohnilembus persalinus</name>
    <name type="common">Ciliate</name>
    <dbReference type="NCBI Taxonomy" id="266149"/>
    <lineage>
        <taxon>Eukaryota</taxon>
        <taxon>Sar</taxon>
        <taxon>Alveolata</taxon>
        <taxon>Ciliophora</taxon>
        <taxon>Intramacronucleata</taxon>
        <taxon>Oligohymenophorea</taxon>
        <taxon>Scuticociliatia</taxon>
        <taxon>Philasterida</taxon>
        <taxon>Pseudocohnilembidae</taxon>
        <taxon>Pseudocohnilembus</taxon>
    </lineage>
</organism>
<dbReference type="GO" id="GO:0005737">
    <property type="term" value="C:cytoplasm"/>
    <property type="evidence" value="ECO:0007669"/>
    <property type="project" value="TreeGrafter"/>
</dbReference>
<evidence type="ECO:0000256" key="11">
    <source>
        <dbReference type="PIRSR" id="PIRSR016958-1"/>
    </source>
</evidence>
<dbReference type="InterPro" id="IPR029063">
    <property type="entry name" value="SAM-dependent_MTases_sf"/>
</dbReference>
<comment type="similarity">
    <text evidence="1">Belongs to the methyltransferase superfamily. NTM1 family.</text>
</comment>
<dbReference type="OrthoDB" id="1298661at2759"/>
<feature type="binding site" evidence="11">
    <location>
        <position position="44"/>
    </location>
    <ligand>
        <name>S-adenosyl-L-methionine</name>
        <dbReference type="ChEBI" id="CHEBI:59789"/>
    </ligand>
</feature>
<comment type="catalytic activity">
    <reaction evidence="8">
        <text>N-terminal L-seryl-L-prolyl-L-lysyl-[protein] + 3 S-adenosyl-L-methionine = N-terminal N,N,N-trimethyl-L-seryl-L-prolyl-L-lysyl-[protein] + 3 S-adenosyl-L-homocysteine + 3 H(+)</text>
        <dbReference type="Rhea" id="RHEA:54724"/>
        <dbReference type="Rhea" id="RHEA-COMP:13789"/>
        <dbReference type="Rhea" id="RHEA-COMP:13973"/>
        <dbReference type="ChEBI" id="CHEBI:15378"/>
        <dbReference type="ChEBI" id="CHEBI:57856"/>
        <dbReference type="ChEBI" id="CHEBI:59789"/>
        <dbReference type="ChEBI" id="CHEBI:138061"/>
        <dbReference type="ChEBI" id="CHEBI:138317"/>
        <dbReference type="EC" id="2.1.1.244"/>
    </reaction>
</comment>
<feature type="binding site" evidence="11">
    <location>
        <position position="111"/>
    </location>
    <ligand>
        <name>S-adenosyl-L-methionine</name>
        <dbReference type="ChEBI" id="CHEBI:59789"/>
    </ligand>
</feature>
<dbReference type="Proteomes" id="UP000054937">
    <property type="component" value="Unassembled WGS sequence"/>
</dbReference>
<evidence type="ECO:0000256" key="5">
    <source>
        <dbReference type="ARBA" id="ARBA00039112"/>
    </source>
</evidence>
<evidence type="ECO:0000256" key="4">
    <source>
        <dbReference type="ARBA" id="ARBA00022691"/>
    </source>
</evidence>
<feature type="binding site" evidence="11">
    <location>
        <begin position="95"/>
        <end position="96"/>
    </location>
    <ligand>
        <name>S-adenosyl-L-methionine</name>
        <dbReference type="ChEBI" id="CHEBI:59789"/>
    </ligand>
</feature>
<name>A0A0V0QB93_PSEPJ</name>
<dbReference type="PANTHER" id="PTHR12753">
    <property type="entry name" value="AD-003 - RELATED"/>
    <property type="match status" value="1"/>
</dbReference>
<proteinExistence type="inferred from homology"/>
<dbReference type="EC" id="2.1.1.244" evidence="5"/>
<evidence type="ECO:0000256" key="1">
    <source>
        <dbReference type="ARBA" id="ARBA00009059"/>
    </source>
</evidence>
<evidence type="ECO:0000256" key="10">
    <source>
        <dbReference type="ARBA" id="ARBA00048167"/>
    </source>
</evidence>
<sequence>MRNMYNINDFMKKLQIQDDNDHDQILLKVQNYLFGQNLSVLECGSGTGRITKQLLSPICKNLDLIEQSDIQALNLEKNLLELQDSHKIQIYNMGLQDFNEQNKQYDFIWIQWVLSYIKADDIIDFLKKQKKNLKKDGFIVVKENYVDNKKNYEIDDSDYSITRSKELFQQLFFEAGYKCSHQEKQQNLPEEIYDVQFFTLQ</sequence>
<dbReference type="GO" id="GO:0032259">
    <property type="term" value="P:methylation"/>
    <property type="evidence" value="ECO:0007669"/>
    <property type="project" value="UniProtKB-KW"/>
</dbReference>
<evidence type="ECO:0000256" key="7">
    <source>
        <dbReference type="ARBA" id="ARBA00043129"/>
    </source>
</evidence>
<gene>
    <name evidence="12" type="ORF">PPERSA_03980</name>
</gene>
<evidence type="ECO:0000313" key="13">
    <source>
        <dbReference type="Proteomes" id="UP000054937"/>
    </source>
</evidence>
<evidence type="ECO:0000256" key="3">
    <source>
        <dbReference type="ARBA" id="ARBA00022679"/>
    </source>
</evidence>
<evidence type="ECO:0000256" key="2">
    <source>
        <dbReference type="ARBA" id="ARBA00022603"/>
    </source>
</evidence>
<comment type="catalytic activity">
    <reaction evidence="9">
        <text>N-terminal L-prolyl-L-prolyl-L-lysyl-[protein] + 2 S-adenosyl-L-methionine = N-terminal N,N-dimethyl-L-prolyl-L-prolyl-L-lysyl-[protein] + 2 S-adenosyl-L-homocysteine + 2 H(+)</text>
        <dbReference type="Rhea" id="RHEA:54736"/>
        <dbReference type="Rhea" id="RHEA-COMP:13787"/>
        <dbReference type="Rhea" id="RHEA-COMP:13974"/>
        <dbReference type="ChEBI" id="CHEBI:15378"/>
        <dbReference type="ChEBI" id="CHEBI:57856"/>
        <dbReference type="ChEBI" id="CHEBI:59789"/>
        <dbReference type="ChEBI" id="CHEBI:138059"/>
        <dbReference type="ChEBI" id="CHEBI:138318"/>
        <dbReference type="EC" id="2.1.1.244"/>
    </reaction>
</comment>
<evidence type="ECO:0000256" key="9">
    <source>
        <dbReference type="ARBA" id="ARBA00047885"/>
    </source>
</evidence>
<dbReference type="OMA" id="IKQCKQT"/>
<dbReference type="InParanoid" id="A0A0V0QB93"/>